<accession>A0AAD7MC99</accession>
<comment type="caution">
    <text evidence="1">The sequence shown here is derived from an EMBL/GenBank/DDBJ whole genome shotgun (WGS) entry which is preliminary data.</text>
</comment>
<gene>
    <name evidence="1" type="ORF">B0H17DRAFT_1223315</name>
</gene>
<evidence type="ECO:0000313" key="1">
    <source>
        <dbReference type="EMBL" id="KAJ7710327.1"/>
    </source>
</evidence>
<keyword evidence="2" id="KW-1185">Reference proteome</keyword>
<name>A0AAD7MC99_MYCRO</name>
<protein>
    <submittedName>
        <fullName evidence="1">Uncharacterized protein</fullName>
    </submittedName>
</protein>
<dbReference type="AlphaFoldDB" id="A0AAD7MC99"/>
<sequence length="222" mass="24535">MSEALGNLREAYQILHRNVIRTLHTQRGADTQLTVQVNEALQFFAAAQLHQAAFPPEDFATLDRSITDMIDSLNDTRHLSSDPPTTSNIVLTTRTSQGGRPRVDIDPAFLSQALALRGPTHLQEVFNVSARTIRRRALEYGLVEPGAPVYTNTEQADGSTSRTYASTSAAVSTITDIFIFHPPDVPTVWAANARRTAQSRRLSRSTQSHCCLLSPYHDSLLH</sequence>
<dbReference type="Proteomes" id="UP001221757">
    <property type="component" value="Unassembled WGS sequence"/>
</dbReference>
<dbReference type="EMBL" id="JARKIE010000001">
    <property type="protein sequence ID" value="KAJ7710327.1"/>
    <property type="molecule type" value="Genomic_DNA"/>
</dbReference>
<organism evidence="1 2">
    <name type="scientific">Mycena rosella</name>
    <name type="common">Pink bonnet</name>
    <name type="synonym">Agaricus rosellus</name>
    <dbReference type="NCBI Taxonomy" id="1033263"/>
    <lineage>
        <taxon>Eukaryota</taxon>
        <taxon>Fungi</taxon>
        <taxon>Dikarya</taxon>
        <taxon>Basidiomycota</taxon>
        <taxon>Agaricomycotina</taxon>
        <taxon>Agaricomycetes</taxon>
        <taxon>Agaricomycetidae</taxon>
        <taxon>Agaricales</taxon>
        <taxon>Marasmiineae</taxon>
        <taxon>Mycenaceae</taxon>
        <taxon>Mycena</taxon>
    </lineage>
</organism>
<proteinExistence type="predicted"/>
<evidence type="ECO:0000313" key="2">
    <source>
        <dbReference type="Proteomes" id="UP001221757"/>
    </source>
</evidence>
<reference evidence="1" key="1">
    <citation type="submission" date="2023-03" db="EMBL/GenBank/DDBJ databases">
        <title>Massive genome expansion in bonnet fungi (Mycena s.s.) driven by repeated elements and novel gene families across ecological guilds.</title>
        <authorList>
            <consortium name="Lawrence Berkeley National Laboratory"/>
            <person name="Harder C.B."/>
            <person name="Miyauchi S."/>
            <person name="Viragh M."/>
            <person name="Kuo A."/>
            <person name="Thoen E."/>
            <person name="Andreopoulos B."/>
            <person name="Lu D."/>
            <person name="Skrede I."/>
            <person name="Drula E."/>
            <person name="Henrissat B."/>
            <person name="Morin E."/>
            <person name="Kohler A."/>
            <person name="Barry K."/>
            <person name="LaButti K."/>
            <person name="Morin E."/>
            <person name="Salamov A."/>
            <person name="Lipzen A."/>
            <person name="Mereny Z."/>
            <person name="Hegedus B."/>
            <person name="Baldrian P."/>
            <person name="Stursova M."/>
            <person name="Weitz H."/>
            <person name="Taylor A."/>
            <person name="Grigoriev I.V."/>
            <person name="Nagy L.G."/>
            <person name="Martin F."/>
            <person name="Kauserud H."/>
        </authorList>
    </citation>
    <scope>NUCLEOTIDE SEQUENCE</scope>
    <source>
        <strain evidence="1">CBHHK067</strain>
    </source>
</reference>